<protein>
    <submittedName>
        <fullName evidence="1">Type I phosphodiesterase / nucleotide pyrophosphatase</fullName>
    </submittedName>
</protein>
<name>A0A133NSE4_GARVA</name>
<proteinExistence type="predicted"/>
<dbReference type="PATRIC" id="fig|2702.100.peg.1158"/>
<dbReference type="Proteomes" id="UP000070687">
    <property type="component" value="Unassembled WGS sequence"/>
</dbReference>
<reference evidence="1 2" key="1">
    <citation type="submission" date="2016-01" db="EMBL/GenBank/DDBJ databases">
        <authorList>
            <person name="Oliw E.H."/>
        </authorList>
    </citation>
    <scope>NUCLEOTIDE SEQUENCE [LARGE SCALE GENOMIC DNA]</scope>
    <source>
        <strain evidence="1 2">PSS_7772B</strain>
    </source>
</reference>
<accession>A0A133NSE4</accession>
<dbReference type="InterPro" id="IPR002591">
    <property type="entry name" value="Phosphodiest/P_Trfase"/>
</dbReference>
<comment type="caution">
    <text evidence="1">The sequence shown here is derived from an EMBL/GenBank/DDBJ whole genome shotgun (WGS) entry which is preliminary data.</text>
</comment>
<gene>
    <name evidence="1" type="ORF">HMPREF3208_01173</name>
</gene>
<sequence>MCKIWIYFALRFIGGSIVSMSIDVPSKKELLQFVSNVVYNDSDVSSVDANLPGAASVGKRGGALHLSSILPALSDAIDAPVSTAVHHNPKALRESLGIPQAHAAIVVLVDGLGYWNILMRQGHAPYLRSLFNESTNQRPISTCLPSTTVAAMATFGTGTCPGLTCMTAYTQKNAQTGKLAQLIQFKDAPNPLELQQQPTVFESLVAQGVRADSVSLPKFEHSPLTQAAFRGANYITAGTPRARIMKAAATTRTPGITYLYLRDTDKVGHNYGWDSEQWVAAFEQVDAQLRLLQQNCVPGTVIIVTADHGMIQTDPRLCINIAEHEELMRGVSMVGGEPRSLMLYAQQNSSTEDIITRWQKILGDHALIRSKRQAIDDGVFGQVDTRAEAVLGDVLVQARDAYTIVDSRIQTEKAMSLPSVHGSMTRMEVDIPCLIDVA</sequence>
<organism evidence="1 2">
    <name type="scientific">Gardnerella vaginalis</name>
    <dbReference type="NCBI Taxonomy" id="2702"/>
    <lineage>
        <taxon>Bacteria</taxon>
        <taxon>Bacillati</taxon>
        <taxon>Actinomycetota</taxon>
        <taxon>Actinomycetes</taxon>
        <taxon>Bifidobacteriales</taxon>
        <taxon>Bifidobacteriaceae</taxon>
        <taxon>Gardnerella</taxon>
    </lineage>
</organism>
<dbReference type="GO" id="GO:0016787">
    <property type="term" value="F:hydrolase activity"/>
    <property type="evidence" value="ECO:0007669"/>
    <property type="project" value="UniProtKB-ARBA"/>
</dbReference>
<dbReference type="SUPFAM" id="SSF53649">
    <property type="entry name" value="Alkaline phosphatase-like"/>
    <property type="match status" value="1"/>
</dbReference>
<dbReference type="OrthoDB" id="9779267at2"/>
<dbReference type="PANTHER" id="PTHR10151:SF120">
    <property type="entry name" value="BIS(5'-ADENOSYL)-TRIPHOSPHATASE"/>
    <property type="match status" value="1"/>
</dbReference>
<dbReference type="Gene3D" id="3.40.720.10">
    <property type="entry name" value="Alkaline Phosphatase, subunit A"/>
    <property type="match status" value="1"/>
</dbReference>
<evidence type="ECO:0000313" key="1">
    <source>
        <dbReference type="EMBL" id="KXA19188.1"/>
    </source>
</evidence>
<dbReference type="Pfam" id="PF01663">
    <property type="entry name" value="Phosphodiest"/>
    <property type="match status" value="1"/>
</dbReference>
<evidence type="ECO:0000313" key="2">
    <source>
        <dbReference type="Proteomes" id="UP000070687"/>
    </source>
</evidence>
<dbReference type="PANTHER" id="PTHR10151">
    <property type="entry name" value="ECTONUCLEOTIDE PYROPHOSPHATASE/PHOSPHODIESTERASE"/>
    <property type="match status" value="1"/>
</dbReference>
<dbReference type="InterPro" id="IPR017850">
    <property type="entry name" value="Alkaline_phosphatase_core_sf"/>
</dbReference>
<dbReference type="EMBL" id="LRQB01000075">
    <property type="protein sequence ID" value="KXA19188.1"/>
    <property type="molecule type" value="Genomic_DNA"/>
</dbReference>
<dbReference type="AlphaFoldDB" id="A0A133NSE4"/>